<evidence type="ECO:0000313" key="1">
    <source>
        <dbReference type="EMBL" id="CAG9942933.1"/>
    </source>
</evidence>
<proteinExistence type="predicted"/>
<accession>A0ACA9TQ95</accession>
<sequence>MEENHRHSWIATLLKSTGAPWYASGSSISGREWSVLSKQLRMNRLKIASFVIDALVCKCNGDDNAGKVEEIGNSAVSIVS</sequence>
<name>A0ACA9TQ95_BIOOC</name>
<protein>
    <submittedName>
        <fullName evidence="1">Uncharacterized protein</fullName>
    </submittedName>
</protein>
<keyword evidence="2" id="KW-1185">Reference proteome</keyword>
<dbReference type="Proteomes" id="UP000836387">
    <property type="component" value="Unassembled WGS sequence"/>
</dbReference>
<comment type="caution">
    <text evidence="1">The sequence shown here is derived from an EMBL/GenBank/DDBJ whole genome shotgun (WGS) entry which is preliminary data.</text>
</comment>
<reference evidence="1" key="1">
    <citation type="submission" date="2020-04" db="EMBL/GenBank/DDBJ databases">
        <authorList>
            <person name="Broberg M."/>
        </authorList>
    </citation>
    <scope>NUCLEOTIDE SEQUENCE</scope>
</reference>
<organism evidence="1 2">
    <name type="scientific">Clonostachys rosea f. rosea IK726</name>
    <dbReference type="NCBI Taxonomy" id="1349383"/>
    <lineage>
        <taxon>Eukaryota</taxon>
        <taxon>Fungi</taxon>
        <taxon>Dikarya</taxon>
        <taxon>Ascomycota</taxon>
        <taxon>Pezizomycotina</taxon>
        <taxon>Sordariomycetes</taxon>
        <taxon>Hypocreomycetidae</taxon>
        <taxon>Hypocreales</taxon>
        <taxon>Bionectriaceae</taxon>
        <taxon>Clonostachys</taxon>
    </lineage>
</organism>
<dbReference type="EMBL" id="CADEHS020000007">
    <property type="protein sequence ID" value="CAG9942933.1"/>
    <property type="molecule type" value="Genomic_DNA"/>
</dbReference>
<gene>
    <name evidence="1" type="ORF">CRV2_00000085</name>
</gene>
<evidence type="ECO:0000313" key="2">
    <source>
        <dbReference type="Proteomes" id="UP000836387"/>
    </source>
</evidence>
<reference evidence="1" key="2">
    <citation type="submission" date="2021-10" db="EMBL/GenBank/DDBJ databases">
        <authorList>
            <person name="Piombo E."/>
        </authorList>
    </citation>
    <scope>NUCLEOTIDE SEQUENCE</scope>
</reference>